<dbReference type="SUPFAM" id="SSF57840">
    <property type="entry name" value="Ribosomal protein L36"/>
    <property type="match status" value="1"/>
</dbReference>
<dbReference type="PANTHER" id="PTHR42888:SF1">
    <property type="entry name" value="LARGE RIBOSOMAL SUBUNIT PROTEIN BL36C"/>
    <property type="match status" value="1"/>
</dbReference>
<evidence type="ECO:0000256" key="5">
    <source>
        <dbReference type="RuleBase" id="RU000571"/>
    </source>
</evidence>
<dbReference type="GO" id="GO:0003735">
    <property type="term" value="F:structural constituent of ribosome"/>
    <property type="evidence" value="ECO:0007669"/>
    <property type="project" value="InterPro"/>
</dbReference>
<evidence type="ECO:0000256" key="3">
    <source>
        <dbReference type="ARBA" id="ARBA00023274"/>
    </source>
</evidence>
<dbReference type="PANTHER" id="PTHR42888">
    <property type="entry name" value="50S RIBOSOMAL PROTEIN L36, CHLOROPLASTIC"/>
    <property type="match status" value="1"/>
</dbReference>
<dbReference type="GO" id="GO:0005840">
    <property type="term" value="C:ribosome"/>
    <property type="evidence" value="ECO:0007669"/>
    <property type="project" value="UniProtKB-KW"/>
</dbReference>
<dbReference type="GO" id="GO:1990904">
    <property type="term" value="C:ribonucleoprotein complex"/>
    <property type="evidence" value="ECO:0007669"/>
    <property type="project" value="UniProtKB-KW"/>
</dbReference>
<reference evidence="6" key="1">
    <citation type="submission" date="2022-02" db="EMBL/GenBank/DDBJ databases">
        <title>Long-read sequencing of the primary endosymbionts of Cacopsylla melanoneura.</title>
        <authorList>
            <person name="Dittmer J."/>
            <person name="Corretto E."/>
            <person name="Stauffer C."/>
            <person name="Schuler H."/>
        </authorList>
    </citation>
    <scope>NUCLEOTIDE SEQUENCE</scope>
    <source>
        <strain evidence="6">Cmel4</strain>
    </source>
</reference>
<name>A0AAJ6FLA3_CARRU</name>
<proteinExistence type="inferred from homology"/>
<keyword evidence="2 4" id="KW-0689">Ribosomal protein</keyword>
<evidence type="ECO:0000313" key="7">
    <source>
        <dbReference type="Proteomes" id="UP001237869"/>
    </source>
</evidence>
<protein>
    <recommendedName>
        <fullName evidence="4">Large ribosomal subunit protein bL36</fullName>
    </recommendedName>
</protein>
<accession>A0AAJ6FLA3</accession>
<dbReference type="RefSeq" id="WP_280956015.1">
    <property type="nucleotide sequence ID" value="NZ_CP092145.1"/>
</dbReference>
<dbReference type="InterPro" id="IPR035977">
    <property type="entry name" value="Ribosomal_bL36_sp"/>
</dbReference>
<dbReference type="NCBIfam" id="TIGR01022">
    <property type="entry name" value="rpmJ_bact"/>
    <property type="match status" value="1"/>
</dbReference>
<evidence type="ECO:0000256" key="2">
    <source>
        <dbReference type="ARBA" id="ARBA00022980"/>
    </source>
</evidence>
<gene>
    <name evidence="4 6" type="primary">rpmJ</name>
    <name evidence="6" type="ORF">MEJ65_00910</name>
</gene>
<dbReference type="PROSITE" id="PS00828">
    <property type="entry name" value="RIBOSOMAL_L36"/>
    <property type="match status" value="1"/>
</dbReference>
<evidence type="ECO:0000256" key="4">
    <source>
        <dbReference type="HAMAP-Rule" id="MF_00251"/>
    </source>
</evidence>
<dbReference type="Proteomes" id="UP001237869">
    <property type="component" value="Chromosome"/>
</dbReference>
<comment type="similarity">
    <text evidence="1 4 5">Belongs to the bacterial ribosomal protein bL36 family.</text>
</comment>
<dbReference type="GO" id="GO:0005737">
    <property type="term" value="C:cytoplasm"/>
    <property type="evidence" value="ECO:0007669"/>
    <property type="project" value="UniProtKB-ARBA"/>
</dbReference>
<keyword evidence="3 4" id="KW-0687">Ribonucleoprotein</keyword>
<dbReference type="InterPro" id="IPR000473">
    <property type="entry name" value="Ribosomal_bL36"/>
</dbReference>
<dbReference type="EMBL" id="CP092148">
    <property type="protein sequence ID" value="WGS67210.1"/>
    <property type="molecule type" value="Genomic_DNA"/>
</dbReference>
<organism evidence="6 7">
    <name type="scientific">Carsonella ruddii</name>
    <dbReference type="NCBI Taxonomy" id="114186"/>
    <lineage>
        <taxon>Bacteria</taxon>
        <taxon>Pseudomonadati</taxon>
        <taxon>Pseudomonadota</taxon>
        <taxon>Gammaproteobacteria</taxon>
        <taxon>Oceanospirillales</taxon>
        <taxon>Halomonadaceae</taxon>
        <taxon>Zymobacter group</taxon>
        <taxon>Candidatus Carsonella</taxon>
    </lineage>
</organism>
<sequence>MKIRSSIKKICNKCIIVKRNKKVFVICFFKKHKQKQL</sequence>
<evidence type="ECO:0000256" key="1">
    <source>
        <dbReference type="ARBA" id="ARBA00007645"/>
    </source>
</evidence>
<dbReference type="GO" id="GO:0006412">
    <property type="term" value="P:translation"/>
    <property type="evidence" value="ECO:0007669"/>
    <property type="project" value="UniProtKB-UniRule"/>
</dbReference>
<evidence type="ECO:0000313" key="6">
    <source>
        <dbReference type="EMBL" id="WGS67210.1"/>
    </source>
</evidence>
<dbReference type="Pfam" id="PF00444">
    <property type="entry name" value="Ribosomal_L36"/>
    <property type="match status" value="1"/>
</dbReference>
<dbReference type="HAMAP" id="MF_00251">
    <property type="entry name" value="Ribosomal_bL36"/>
    <property type="match status" value="1"/>
</dbReference>
<dbReference type="AlphaFoldDB" id="A0AAJ6FLA3"/>